<reference evidence="2 3" key="1">
    <citation type="submission" date="2022-09" db="EMBL/GenBank/DDBJ databases">
        <authorList>
            <person name="Palmer J.M."/>
        </authorList>
    </citation>
    <scope>NUCLEOTIDE SEQUENCE [LARGE SCALE GENOMIC DNA]</scope>
    <source>
        <strain evidence="2 3">DSM 7382</strain>
    </source>
</reference>
<dbReference type="EMBL" id="JASBNA010000123">
    <property type="protein sequence ID" value="KAK7676306.1"/>
    <property type="molecule type" value="Genomic_DNA"/>
</dbReference>
<evidence type="ECO:0000313" key="2">
    <source>
        <dbReference type="EMBL" id="KAK7676306.1"/>
    </source>
</evidence>
<comment type="caution">
    <text evidence="2">The sequence shown here is derived from an EMBL/GenBank/DDBJ whole genome shotgun (WGS) entry which is preliminary data.</text>
</comment>
<keyword evidence="3" id="KW-1185">Reference proteome</keyword>
<dbReference type="AlphaFoldDB" id="A0AAW0FGC5"/>
<name>A0AAW0FGC5_9APHY</name>
<evidence type="ECO:0000256" key="1">
    <source>
        <dbReference type="SAM" id="MobiDB-lite"/>
    </source>
</evidence>
<feature type="compositionally biased region" description="Acidic residues" evidence="1">
    <location>
        <begin position="35"/>
        <end position="51"/>
    </location>
</feature>
<feature type="region of interest" description="Disordered" evidence="1">
    <location>
        <begin position="1"/>
        <end position="52"/>
    </location>
</feature>
<evidence type="ECO:0000313" key="3">
    <source>
        <dbReference type="Proteomes" id="UP001385951"/>
    </source>
</evidence>
<dbReference type="Proteomes" id="UP001385951">
    <property type="component" value="Unassembled WGS sequence"/>
</dbReference>
<accession>A0AAW0FGC5</accession>
<protein>
    <submittedName>
        <fullName evidence="2">Uncharacterized protein</fullName>
    </submittedName>
</protein>
<gene>
    <name evidence="2" type="ORF">QCA50_020723</name>
</gene>
<feature type="compositionally biased region" description="Basic and acidic residues" evidence="1">
    <location>
        <begin position="25"/>
        <end position="34"/>
    </location>
</feature>
<sequence length="120" mass="13753">MTPTVTHGPSEDEPTSCARSSSSCRDNRPDKDSNTESEVEPEPEHESDEEELKQMSQKWTSYVYAFWELKVKVVYEKDHQAHKFTCGNHFCINKGKDQGCQKTILRYLDTEDSTSTSNLT</sequence>
<organism evidence="2 3">
    <name type="scientific">Cerrena zonata</name>
    <dbReference type="NCBI Taxonomy" id="2478898"/>
    <lineage>
        <taxon>Eukaryota</taxon>
        <taxon>Fungi</taxon>
        <taxon>Dikarya</taxon>
        <taxon>Basidiomycota</taxon>
        <taxon>Agaricomycotina</taxon>
        <taxon>Agaricomycetes</taxon>
        <taxon>Polyporales</taxon>
        <taxon>Cerrenaceae</taxon>
        <taxon>Cerrena</taxon>
    </lineage>
</organism>
<proteinExistence type="predicted"/>